<dbReference type="InterPro" id="IPR006011">
    <property type="entry name" value="Syntaxin_N"/>
</dbReference>
<name>A0A2G2Z9Y5_CAPAN</name>
<organism evidence="2 3">
    <name type="scientific">Capsicum annuum</name>
    <name type="common">Capsicum pepper</name>
    <dbReference type="NCBI Taxonomy" id="4072"/>
    <lineage>
        <taxon>Eukaryota</taxon>
        <taxon>Viridiplantae</taxon>
        <taxon>Streptophyta</taxon>
        <taxon>Embryophyta</taxon>
        <taxon>Tracheophyta</taxon>
        <taxon>Spermatophyta</taxon>
        <taxon>Magnoliopsida</taxon>
        <taxon>eudicotyledons</taxon>
        <taxon>Gunneridae</taxon>
        <taxon>Pentapetalae</taxon>
        <taxon>asterids</taxon>
        <taxon>lamiids</taxon>
        <taxon>Solanales</taxon>
        <taxon>Solanaceae</taxon>
        <taxon>Solanoideae</taxon>
        <taxon>Capsiceae</taxon>
        <taxon>Capsicum</taxon>
    </lineage>
</organism>
<gene>
    <name evidence="2" type="ORF">T459_16862</name>
</gene>
<dbReference type="Proteomes" id="UP000222542">
    <property type="component" value="Unassembled WGS sequence"/>
</dbReference>
<keyword evidence="3" id="KW-1185">Reference proteome</keyword>
<reference evidence="2 3" key="2">
    <citation type="journal article" date="2017" name="Genome Biol.">
        <title>New reference genome sequences of hot pepper reveal the massive evolution of plant disease-resistance genes by retroduplication.</title>
        <authorList>
            <person name="Kim S."/>
            <person name="Park J."/>
            <person name="Yeom S.I."/>
            <person name="Kim Y.M."/>
            <person name="Seo E."/>
            <person name="Kim K.T."/>
            <person name="Kim M.S."/>
            <person name="Lee J.M."/>
            <person name="Cheong K."/>
            <person name="Shin H.S."/>
            <person name="Kim S.B."/>
            <person name="Han K."/>
            <person name="Lee J."/>
            <person name="Park M."/>
            <person name="Lee H.A."/>
            <person name="Lee H.Y."/>
            <person name="Lee Y."/>
            <person name="Oh S."/>
            <person name="Lee J.H."/>
            <person name="Choi E."/>
            <person name="Choi E."/>
            <person name="Lee S.E."/>
            <person name="Jeon J."/>
            <person name="Kim H."/>
            <person name="Choi G."/>
            <person name="Song H."/>
            <person name="Lee J."/>
            <person name="Lee S.C."/>
            <person name="Kwon J.K."/>
            <person name="Lee H.Y."/>
            <person name="Koo N."/>
            <person name="Hong Y."/>
            <person name="Kim R.W."/>
            <person name="Kang W.H."/>
            <person name="Huh J.H."/>
            <person name="Kang B.C."/>
            <person name="Yang T.J."/>
            <person name="Lee Y.H."/>
            <person name="Bennetzen J.L."/>
            <person name="Choi D."/>
        </authorList>
    </citation>
    <scope>NUCLEOTIDE SEQUENCE [LARGE SCALE GENOMIC DNA]</scope>
    <source>
        <strain evidence="3">cv. CM334</strain>
    </source>
</reference>
<dbReference type="OMA" id="EEAKMTH"/>
<dbReference type="EMBL" id="AYRZ02000006">
    <property type="protein sequence ID" value="PHT78810.1"/>
    <property type="molecule type" value="Genomic_DNA"/>
</dbReference>
<proteinExistence type="predicted"/>
<dbReference type="GO" id="GO:0016020">
    <property type="term" value="C:membrane"/>
    <property type="evidence" value="ECO:0007669"/>
    <property type="project" value="InterPro"/>
</dbReference>
<evidence type="ECO:0000313" key="3">
    <source>
        <dbReference type="Proteomes" id="UP000222542"/>
    </source>
</evidence>
<evidence type="ECO:0000259" key="1">
    <source>
        <dbReference type="Pfam" id="PF00804"/>
    </source>
</evidence>
<dbReference type="Pfam" id="PF00804">
    <property type="entry name" value="Syntaxin"/>
    <property type="match status" value="1"/>
</dbReference>
<protein>
    <recommendedName>
        <fullName evidence="1">Syntaxin N-terminal domain-containing protein</fullName>
    </recommendedName>
</protein>
<comment type="caution">
    <text evidence="2">The sequence shown here is derived from an EMBL/GenBank/DDBJ whole genome shotgun (WGS) entry which is preliminary data.</text>
</comment>
<dbReference type="Gene3D" id="1.20.58.70">
    <property type="match status" value="1"/>
</dbReference>
<dbReference type="AlphaFoldDB" id="A0A2G2Z9Y5"/>
<reference evidence="2 3" key="1">
    <citation type="journal article" date="2014" name="Nat. Genet.">
        <title>Genome sequence of the hot pepper provides insights into the evolution of pungency in Capsicum species.</title>
        <authorList>
            <person name="Kim S."/>
            <person name="Park M."/>
            <person name="Yeom S.I."/>
            <person name="Kim Y.M."/>
            <person name="Lee J.M."/>
            <person name="Lee H.A."/>
            <person name="Seo E."/>
            <person name="Choi J."/>
            <person name="Cheong K."/>
            <person name="Kim K.T."/>
            <person name="Jung K."/>
            <person name="Lee G.W."/>
            <person name="Oh S.K."/>
            <person name="Bae C."/>
            <person name="Kim S.B."/>
            <person name="Lee H.Y."/>
            <person name="Kim S.Y."/>
            <person name="Kim M.S."/>
            <person name="Kang B.C."/>
            <person name="Jo Y.D."/>
            <person name="Yang H.B."/>
            <person name="Jeong H.J."/>
            <person name="Kang W.H."/>
            <person name="Kwon J.K."/>
            <person name="Shin C."/>
            <person name="Lim J.Y."/>
            <person name="Park J.H."/>
            <person name="Huh J.H."/>
            <person name="Kim J.S."/>
            <person name="Kim B.D."/>
            <person name="Cohen O."/>
            <person name="Paran I."/>
            <person name="Suh M.C."/>
            <person name="Lee S.B."/>
            <person name="Kim Y.K."/>
            <person name="Shin Y."/>
            <person name="Noh S.J."/>
            <person name="Park J."/>
            <person name="Seo Y.S."/>
            <person name="Kwon S.Y."/>
            <person name="Kim H.A."/>
            <person name="Park J.M."/>
            <person name="Kim H.J."/>
            <person name="Choi S.B."/>
            <person name="Bosland P.W."/>
            <person name="Reeves G."/>
            <person name="Jo S.H."/>
            <person name="Lee B.W."/>
            <person name="Cho H.T."/>
            <person name="Choi H.S."/>
            <person name="Lee M.S."/>
            <person name="Yu Y."/>
            <person name="Do Choi Y."/>
            <person name="Park B.S."/>
            <person name="van Deynze A."/>
            <person name="Ashrafi H."/>
            <person name="Hill T."/>
            <person name="Kim W.T."/>
            <person name="Pai H.S."/>
            <person name="Ahn H.K."/>
            <person name="Yeam I."/>
            <person name="Giovannoni J.J."/>
            <person name="Rose J.K."/>
            <person name="Sorensen I."/>
            <person name="Lee S.J."/>
            <person name="Kim R.W."/>
            <person name="Choi I.Y."/>
            <person name="Choi B.S."/>
            <person name="Lim J.S."/>
            <person name="Lee Y.H."/>
            <person name="Choi D."/>
        </authorList>
    </citation>
    <scope>NUCLEOTIDE SEQUENCE [LARGE SCALE GENOMIC DNA]</scope>
    <source>
        <strain evidence="3">cv. CM334</strain>
    </source>
</reference>
<evidence type="ECO:0000313" key="2">
    <source>
        <dbReference type="EMBL" id="PHT78810.1"/>
    </source>
</evidence>
<sequence length="91" mass="10212">MCQLSGIDEDNLSNFLHEIEAVKVGDIEEITNLLIDLQNLNEEAKMTHGPNVLRGLKDQMDSDMISILRKSKNVKAKLEALDKSNVANLNY</sequence>
<accession>A0A2G2Z9Y5</accession>
<dbReference type="Gramene" id="PHT78810">
    <property type="protein sequence ID" value="PHT78810"/>
    <property type="gene ID" value="T459_16862"/>
</dbReference>
<dbReference type="STRING" id="4072.A0A2G2Z9Y5"/>
<feature type="domain" description="Syntaxin N-terminal" evidence="1">
    <location>
        <begin position="9"/>
        <end position="88"/>
    </location>
</feature>